<proteinExistence type="predicted"/>
<sequence length="148" mass="16699">MKLLNASILTIALTFTAFAAEAPTTVTEKKAESLISFTDTKDAKDEVKAVYDEITKAWGFVPVVMKQYSLNPQLLRTQWELYKELGNNKNFDPKMLTMMRMLLGESQECTYCLGLNKGMLINMFKVPMDEVIALSKDASTAKLDDKQK</sequence>
<dbReference type="EMBL" id="CACVAR010000340">
    <property type="protein sequence ID" value="CAA6822716.1"/>
    <property type="molecule type" value="Genomic_DNA"/>
</dbReference>
<evidence type="ECO:0000256" key="1">
    <source>
        <dbReference type="SAM" id="SignalP"/>
    </source>
</evidence>
<gene>
    <name evidence="2" type="ORF">HELGO_WM56323</name>
</gene>
<reference evidence="2" key="1">
    <citation type="submission" date="2020-01" db="EMBL/GenBank/DDBJ databases">
        <authorList>
            <person name="Meier V. D."/>
            <person name="Meier V D."/>
        </authorList>
    </citation>
    <scope>NUCLEOTIDE SEQUENCE</scope>
    <source>
        <strain evidence="2">HLG_WM_MAG_03</strain>
    </source>
</reference>
<accession>A0A6S6U5B6</accession>
<keyword evidence="1" id="KW-0732">Signal</keyword>
<protein>
    <recommendedName>
        <fullName evidence="3">Carboxymuconolactone decarboxylase-like domain-containing protein</fullName>
    </recommendedName>
</protein>
<dbReference type="AlphaFoldDB" id="A0A6S6U5B6"/>
<feature type="signal peptide" evidence="1">
    <location>
        <begin position="1"/>
        <end position="19"/>
    </location>
</feature>
<dbReference type="SUPFAM" id="SSF69118">
    <property type="entry name" value="AhpD-like"/>
    <property type="match status" value="1"/>
</dbReference>
<feature type="non-terminal residue" evidence="2">
    <location>
        <position position="148"/>
    </location>
</feature>
<dbReference type="Gene3D" id="1.20.1290.10">
    <property type="entry name" value="AhpD-like"/>
    <property type="match status" value="1"/>
</dbReference>
<name>A0A6S6U5B6_9BACT</name>
<feature type="chain" id="PRO_5027925839" description="Carboxymuconolactone decarboxylase-like domain-containing protein" evidence="1">
    <location>
        <begin position="20"/>
        <end position="148"/>
    </location>
</feature>
<organism evidence="2">
    <name type="scientific">uncultured Sulfurovum sp</name>
    <dbReference type="NCBI Taxonomy" id="269237"/>
    <lineage>
        <taxon>Bacteria</taxon>
        <taxon>Pseudomonadati</taxon>
        <taxon>Campylobacterota</taxon>
        <taxon>Epsilonproteobacteria</taxon>
        <taxon>Campylobacterales</taxon>
        <taxon>Sulfurovaceae</taxon>
        <taxon>Sulfurovum</taxon>
        <taxon>environmental samples</taxon>
    </lineage>
</organism>
<dbReference type="InterPro" id="IPR029032">
    <property type="entry name" value="AhpD-like"/>
</dbReference>
<evidence type="ECO:0008006" key="3">
    <source>
        <dbReference type="Google" id="ProtNLM"/>
    </source>
</evidence>
<evidence type="ECO:0000313" key="2">
    <source>
        <dbReference type="EMBL" id="CAA6822716.1"/>
    </source>
</evidence>